<proteinExistence type="predicted"/>
<dbReference type="EMBL" id="MN642089">
    <property type="protein sequence ID" value="QGH71934.1"/>
    <property type="molecule type" value="Genomic_DNA"/>
</dbReference>
<keyword evidence="2" id="KW-1185">Reference proteome</keyword>
<evidence type="ECO:0000313" key="1">
    <source>
        <dbReference type="EMBL" id="QGH71934.1"/>
    </source>
</evidence>
<protein>
    <submittedName>
        <fullName evidence="1">Uncharacterized protein</fullName>
    </submittedName>
</protein>
<sequence>MTTSTVRPGELTNEKWVVSSKGRPSSCVEISAVQNGAHGQISWGWPGPDKIIVLDDKTGYHPDLPNAAELIKDAEELAQVICDHKNKKLGLL</sequence>
<dbReference type="Proteomes" id="UP000464669">
    <property type="component" value="Segment"/>
</dbReference>
<organism evidence="1 2">
    <name type="scientific">Klebsiella phage N1M2</name>
    <dbReference type="NCBI Taxonomy" id="2664939"/>
    <lineage>
        <taxon>Viruses</taxon>
        <taxon>Duplodnaviria</taxon>
        <taxon>Heunggongvirae</taxon>
        <taxon>Uroviricota</taxon>
        <taxon>Caudoviricetes</taxon>
        <taxon>Chimalliviridae</taxon>
        <taxon>Nimduovirus</taxon>
        <taxon>Nimduovirus N1M2</taxon>
    </lineage>
</organism>
<name>A0A6B7ZFB1_9CAUD</name>
<accession>A0A6B7ZFB1</accession>
<reference evidence="1 2" key="1">
    <citation type="submission" date="2019-11" db="EMBL/GenBank/DDBJ databases">
        <authorList>
            <person name="Lewis R."/>
            <person name="Clooney A.G."/>
            <person name="Stockdale S.R."/>
            <person name="Buttimer C."/>
            <person name="Draper L.A."/>
            <person name="Ross R.P."/>
            <person name="Hill C."/>
        </authorList>
    </citation>
    <scope>NUCLEOTIDE SEQUENCE [LARGE SCALE GENOMIC DNA]</scope>
</reference>
<gene>
    <name evidence="1" type="ORF">N1M2_71</name>
</gene>
<evidence type="ECO:0000313" key="2">
    <source>
        <dbReference type="Proteomes" id="UP000464669"/>
    </source>
</evidence>